<evidence type="ECO:0000313" key="2">
    <source>
        <dbReference type="Proteomes" id="UP000694904"/>
    </source>
</evidence>
<reference evidence="3" key="3">
    <citation type="submission" date="2025-08" db="UniProtKB">
        <authorList>
            <consortium name="RefSeq"/>
        </authorList>
    </citation>
    <scope>IDENTIFICATION</scope>
    <source>
        <tissue evidence="3">Whole organism</tissue>
    </source>
</reference>
<dbReference type="Proteomes" id="UP000694904">
    <property type="component" value="Chromosome 4"/>
</dbReference>
<reference evidence="2" key="2">
    <citation type="journal article" date="2016" name="G3 (Bethesda)">
        <title>Genome Evolution in Three Species of Cactophilic Drosophila.</title>
        <authorList>
            <person name="Sanchez-Flores A."/>
            <person name="Penazola F."/>
            <person name="Carpinteyro-Ponce J."/>
            <person name="Nazario-Yepiz N."/>
            <person name="Abreu-Goodger C."/>
            <person name="Machado C.A."/>
            <person name="Markow T.A."/>
        </authorList>
    </citation>
    <scope>NUCLEOTIDE SEQUENCE [LARGE SCALE GENOMIC DNA]</scope>
</reference>
<sequence length="544" mass="59754">MFCTQSCEHHINATSSGRVLGSNGGQQQQQQQQQQVQQAQQQQGQEQQPEQQNVNRSFALIPAPGLGAVASQLGVCIVTETPEGLSFDCNVPLPNCYDFDTGNESMSVKTPPGSPFSFQHIDSPFEAPLLYQAAAQPCPEEQPLSRDSQYTQFENDCQMDRSQTGKPQQQAAVHNMQSLQQMQPPQFHLQLPILFGSIQSAPAPCTHQLTSFCGFSQTIGQQPWPLQQQQQQPQQPAQCECPQLEQQQLPQQQQQVQQQQLPQQLPQLQPCQIQLIPTFLGDQSTVGRSFDLPCRIMGVQGTGACTNPMQPIFILEILPQERATQETKELNQQSLPMPSMSSVAKCATETPRKSATWAPMNTSYPCTSSPPATPPKSICKRVASNVTTVSTGQKSRKSETCFSHRLSGCRTPNSLANRNRNAKARGNALENRNGNSQSNGNGFAHRSGTILGSRNCNGIGNRYDSKDAYRTANGCTMANRNGNTNACGYGNATTYGRASAYGHARATANCSGNECTNNGWYHPRCSYWRYPAGGRQSGEWNQRF</sequence>
<protein>
    <submittedName>
        <fullName evidence="3">Transcription activator MSS11 isoform X1</fullName>
    </submittedName>
</protein>
<feature type="region of interest" description="Disordered" evidence="1">
    <location>
        <begin position="15"/>
        <end position="52"/>
    </location>
</feature>
<evidence type="ECO:0000256" key="1">
    <source>
        <dbReference type="SAM" id="MobiDB-lite"/>
    </source>
</evidence>
<accession>A0ABM1P9F3</accession>
<dbReference type="RefSeq" id="XP_017863839.1">
    <property type="nucleotide sequence ID" value="XM_018008350.1"/>
</dbReference>
<keyword evidence="2" id="KW-1185">Reference proteome</keyword>
<reference evidence="2" key="1">
    <citation type="journal article" date="1997" name="Nucleic Acids Res.">
        <title>tRNAscan-SE: a program for improved detection of transfer RNA genes in genomic sequence.</title>
        <authorList>
            <person name="Lowe T.M."/>
            <person name="Eddy S.R."/>
        </authorList>
    </citation>
    <scope>NUCLEOTIDE SEQUENCE [LARGE SCALE GENOMIC DNA]</scope>
</reference>
<feature type="compositionally biased region" description="Low complexity" evidence="1">
    <location>
        <begin position="26"/>
        <end position="52"/>
    </location>
</feature>
<proteinExistence type="predicted"/>
<gene>
    <name evidence="3" type="primary">LOC108614296</name>
</gene>
<name>A0ABM1P9F3_DROAR</name>
<evidence type="ECO:0000313" key="3">
    <source>
        <dbReference type="RefSeq" id="XP_017863839.1"/>
    </source>
</evidence>
<dbReference type="GeneID" id="108614296"/>
<organism evidence="2 3">
    <name type="scientific">Drosophila arizonae</name>
    <name type="common">Fruit fly</name>
    <dbReference type="NCBI Taxonomy" id="7263"/>
    <lineage>
        <taxon>Eukaryota</taxon>
        <taxon>Metazoa</taxon>
        <taxon>Ecdysozoa</taxon>
        <taxon>Arthropoda</taxon>
        <taxon>Hexapoda</taxon>
        <taxon>Insecta</taxon>
        <taxon>Pterygota</taxon>
        <taxon>Neoptera</taxon>
        <taxon>Endopterygota</taxon>
        <taxon>Diptera</taxon>
        <taxon>Brachycera</taxon>
        <taxon>Muscomorpha</taxon>
        <taxon>Ephydroidea</taxon>
        <taxon>Drosophilidae</taxon>
        <taxon>Drosophila</taxon>
    </lineage>
</organism>